<name>A0A8T2KSB8_ASTMX</name>
<reference evidence="2 3" key="1">
    <citation type="submission" date="2021-07" db="EMBL/GenBank/DDBJ databases">
        <authorList>
            <person name="Imarazene B."/>
            <person name="Zahm M."/>
            <person name="Klopp C."/>
            <person name="Cabau C."/>
            <person name="Beille S."/>
            <person name="Jouanno E."/>
            <person name="Castinel A."/>
            <person name="Lluch J."/>
            <person name="Gil L."/>
            <person name="Kuchtly C."/>
            <person name="Lopez Roques C."/>
            <person name="Donnadieu C."/>
            <person name="Parrinello H."/>
            <person name="Journot L."/>
            <person name="Du K."/>
            <person name="Schartl M."/>
            <person name="Retaux S."/>
            <person name="Guiguen Y."/>
        </authorList>
    </citation>
    <scope>NUCLEOTIDE SEQUENCE [LARGE SCALE GENOMIC DNA]</scope>
    <source>
        <strain evidence="2">Pach_M1</strain>
        <tissue evidence="2">Testis</tissue>
    </source>
</reference>
<dbReference type="EMBL" id="JAICCE010000021">
    <property type="protein sequence ID" value="KAG9262500.1"/>
    <property type="molecule type" value="Genomic_DNA"/>
</dbReference>
<feature type="region of interest" description="Disordered" evidence="1">
    <location>
        <begin position="508"/>
        <end position="541"/>
    </location>
</feature>
<feature type="compositionally biased region" description="Basic and acidic residues" evidence="1">
    <location>
        <begin position="720"/>
        <end position="737"/>
    </location>
</feature>
<feature type="region of interest" description="Disordered" evidence="1">
    <location>
        <begin position="392"/>
        <end position="411"/>
    </location>
</feature>
<feature type="region of interest" description="Disordered" evidence="1">
    <location>
        <begin position="238"/>
        <end position="309"/>
    </location>
</feature>
<feature type="compositionally biased region" description="Polar residues" evidence="1">
    <location>
        <begin position="436"/>
        <end position="454"/>
    </location>
</feature>
<feature type="region of interest" description="Disordered" evidence="1">
    <location>
        <begin position="1"/>
        <end position="78"/>
    </location>
</feature>
<feature type="region of interest" description="Disordered" evidence="1">
    <location>
        <begin position="609"/>
        <end position="737"/>
    </location>
</feature>
<dbReference type="Proteomes" id="UP000752171">
    <property type="component" value="Unassembled WGS sequence"/>
</dbReference>
<feature type="region of interest" description="Disordered" evidence="1">
    <location>
        <begin position="766"/>
        <end position="786"/>
    </location>
</feature>
<evidence type="ECO:0000256" key="1">
    <source>
        <dbReference type="SAM" id="MobiDB-lite"/>
    </source>
</evidence>
<evidence type="ECO:0000313" key="2">
    <source>
        <dbReference type="EMBL" id="KAG9262500.1"/>
    </source>
</evidence>
<feature type="compositionally biased region" description="Low complexity" evidence="1">
    <location>
        <begin position="44"/>
        <end position="78"/>
    </location>
</feature>
<proteinExistence type="predicted"/>
<evidence type="ECO:0000313" key="3">
    <source>
        <dbReference type="Proteomes" id="UP000752171"/>
    </source>
</evidence>
<feature type="compositionally biased region" description="Polar residues" evidence="1">
    <location>
        <begin position="21"/>
        <end position="34"/>
    </location>
</feature>
<feature type="compositionally biased region" description="Low complexity" evidence="1">
    <location>
        <begin position="613"/>
        <end position="630"/>
    </location>
</feature>
<gene>
    <name evidence="2" type="ORF">AMEX_G24275</name>
</gene>
<feature type="compositionally biased region" description="Polar residues" evidence="1">
    <location>
        <begin position="680"/>
        <end position="691"/>
    </location>
</feature>
<feature type="region of interest" description="Disordered" evidence="1">
    <location>
        <begin position="483"/>
        <end position="502"/>
    </location>
</feature>
<dbReference type="AlphaFoldDB" id="A0A8T2KSB8"/>
<feature type="compositionally biased region" description="Polar residues" evidence="1">
    <location>
        <begin position="269"/>
        <end position="294"/>
    </location>
</feature>
<feature type="compositionally biased region" description="Low complexity" evidence="1">
    <location>
        <begin position="9"/>
        <end position="20"/>
    </location>
</feature>
<comment type="caution">
    <text evidence="2">The sequence shown here is derived from an EMBL/GenBank/DDBJ whole genome shotgun (WGS) entry which is preliminary data.</text>
</comment>
<feature type="compositionally biased region" description="Polar residues" evidence="1">
    <location>
        <begin position="653"/>
        <end position="671"/>
    </location>
</feature>
<sequence>MNPSKLDPSESSVYPTSSSPTNLSQYLQYVSTHPPTRLSPCPQRPSSTSPLRLSPSLLHQSSSPSSNSPTRLSPSPVLVISSSPTQTFPFLQTASSSSSSMGVSPCPSPMFSSSPIIRLSPCPPPLQASSPLRLSPCPQLPTSHSPTRLSPCSTPLTSPVILKRPIRISSFGERGSSPLESSDHGFPCRKTSSECSSLMDSSLILTEPSSIKVFVQSDTAKSDCFSMGPFCNYKPSHSTVMQGEKWPNDSENSKPSTIPLSKRQFKSIPISNTRVPQTSRHQYQDANLASSTSTGDKKESVSPPKLRHIGRGSQDLVFFRRRHLTQDPVLMQARLGLNKTGSSRVFDDKAKSNTIQDVSKIGKAMDSQTKHQIPSAEEKSLTLLLNNRHQKISTTQRLPESSISKHPSSQLRPELHFKLQEDFIVPSCKKQDNRPSPKQSRTLTQSFSTKSQGSPEICDHKNIGRVSQQVIKKMNSSSLWLKTSGTKSHEPVHPNKSRFTASETPQAPIRFPLRSHGPAGETSRLVKTCRPESDSTVTTTSNYAYTPKQLSHTLHFPLSSRTCRRGIQEPGSLSDSESTYSTSNQAWKKASMSDQARCIVSQQRSVCKSSQKSVTGSDTDSSKSTSSRTSSQEDDTQLRRHKGLRVPKKRGLVSSTQSAVRQIDRGQNIQLDCSDLPRSPSFSRNPCTQSDPHAHTDIPEPSVDEWRPQQQFDPLSRADSGTDKLTEQPFEGEKSRGLKVVEEMNFTQIHQREDLLQWRPYSSEELDSELGKEKMPHRGVHVSTGK</sequence>
<feature type="compositionally biased region" description="Basic residues" evidence="1">
    <location>
        <begin position="639"/>
        <end position="651"/>
    </location>
</feature>
<feature type="region of interest" description="Disordered" evidence="1">
    <location>
        <begin position="427"/>
        <end position="459"/>
    </location>
</feature>
<protein>
    <submittedName>
        <fullName evidence="2">Uncharacterized protein</fullName>
    </submittedName>
</protein>
<organism evidence="2 3">
    <name type="scientific">Astyanax mexicanus</name>
    <name type="common">Blind cave fish</name>
    <name type="synonym">Astyanax fasciatus mexicanus</name>
    <dbReference type="NCBI Taxonomy" id="7994"/>
    <lineage>
        <taxon>Eukaryota</taxon>
        <taxon>Metazoa</taxon>
        <taxon>Chordata</taxon>
        <taxon>Craniata</taxon>
        <taxon>Vertebrata</taxon>
        <taxon>Euteleostomi</taxon>
        <taxon>Actinopterygii</taxon>
        <taxon>Neopterygii</taxon>
        <taxon>Teleostei</taxon>
        <taxon>Ostariophysi</taxon>
        <taxon>Characiformes</taxon>
        <taxon>Characoidei</taxon>
        <taxon>Acestrorhamphidae</taxon>
        <taxon>Acestrorhamphinae</taxon>
        <taxon>Astyanax</taxon>
    </lineage>
</organism>
<accession>A0A8T2KSB8</accession>